<comment type="caution">
    <text evidence="1">The sequence shown here is derived from an EMBL/GenBank/DDBJ whole genome shotgun (WGS) entry which is preliminary data.</text>
</comment>
<evidence type="ECO:0008006" key="3">
    <source>
        <dbReference type="Google" id="ProtNLM"/>
    </source>
</evidence>
<dbReference type="RefSeq" id="WP_145326808.1">
    <property type="nucleotide sequence ID" value="NZ_JBPFPW010000027.1"/>
</dbReference>
<sequence length="454" mass="49296">MKDNKKKELIEEIIGQLKDHELPYKEGSWEKFASNYGVSAHRSSNWKYWSAAAAVLLCFGVGYWGLKTNVETDIPAVVLTHLPEREDVLGDHKDLKESIQRSLSDVTGDRIVSAEGLSAKKPYTYSVPADHSTENLDNHHMVLSTGQLMRGHDVAVSADLRRLQSMQLKNNSFSAQVGLTESEVERVSASTNTTVTNSSAVIASANSGFMSPVNQTQRDAAKLSQLYAAQQGGARNSVVHTNVNQDKKWEMGAFVSPASTSESITLGGGVALAYNISSKVSLRSGASIQHYGAVSGNSPITPAMGSNTLNADAPNYISQSNLNNSFAMRAADAKDAKSNERVSGKILTVDIPLDVRYAINKNFYTSVGVSYVGVLDQERATIYETNNTEYRQKSQDKNVDDKGVNGFINFSVGRKQKVGKLSISVEPYYKAPIGNLKSSDLNYSNGGVKIITSF</sequence>
<gene>
    <name evidence="1" type="ORF">IQ31_00152</name>
</gene>
<protein>
    <recommendedName>
        <fullName evidence="3">Outer membrane protein beta-barrel domain-containing protein</fullName>
    </recommendedName>
</protein>
<dbReference type="EMBL" id="VLKR01000001">
    <property type="protein sequence ID" value="TWI25585.1"/>
    <property type="molecule type" value="Genomic_DNA"/>
</dbReference>
<name>A0A562N080_9SPHI</name>
<proteinExistence type="predicted"/>
<dbReference type="AlphaFoldDB" id="A0A562N080"/>
<evidence type="ECO:0000313" key="1">
    <source>
        <dbReference type="EMBL" id="TWI25585.1"/>
    </source>
</evidence>
<dbReference type="Proteomes" id="UP000315908">
    <property type="component" value="Unassembled WGS sequence"/>
</dbReference>
<accession>A0A562N080</accession>
<evidence type="ECO:0000313" key="2">
    <source>
        <dbReference type="Proteomes" id="UP000315908"/>
    </source>
</evidence>
<reference evidence="1 2" key="1">
    <citation type="journal article" date="2015" name="Stand. Genomic Sci.">
        <title>Genomic Encyclopedia of Bacterial and Archaeal Type Strains, Phase III: the genomes of soil and plant-associated and newly described type strains.</title>
        <authorList>
            <person name="Whitman W.B."/>
            <person name="Woyke T."/>
            <person name="Klenk H.P."/>
            <person name="Zhou Y."/>
            <person name="Lilburn T.G."/>
            <person name="Beck B.J."/>
            <person name="De Vos P."/>
            <person name="Vandamme P."/>
            <person name="Eisen J.A."/>
            <person name="Garrity G."/>
            <person name="Hugenholtz P."/>
            <person name="Kyrpides N.C."/>
        </authorList>
    </citation>
    <scope>NUCLEOTIDE SEQUENCE [LARGE SCALE GENOMIC DNA]</scope>
    <source>
        <strain evidence="1 2">CGMCC 1.6855</strain>
    </source>
</reference>
<dbReference type="OrthoDB" id="1419682at2"/>
<organism evidence="1 2">
    <name type="scientific">Sphingobacterium siyangense</name>
    <dbReference type="NCBI Taxonomy" id="459529"/>
    <lineage>
        <taxon>Bacteria</taxon>
        <taxon>Pseudomonadati</taxon>
        <taxon>Bacteroidota</taxon>
        <taxon>Sphingobacteriia</taxon>
        <taxon>Sphingobacteriales</taxon>
        <taxon>Sphingobacteriaceae</taxon>
        <taxon>Sphingobacterium</taxon>
    </lineage>
</organism>